<dbReference type="GO" id="GO:0006357">
    <property type="term" value="P:regulation of transcription by RNA polymerase II"/>
    <property type="evidence" value="ECO:0007669"/>
    <property type="project" value="TreeGrafter"/>
</dbReference>
<name>A0A8B9AIL0_PHODC</name>
<dbReference type="GeneID" id="103702361"/>
<feature type="region of interest" description="Disordered" evidence="2">
    <location>
        <begin position="16"/>
        <end position="35"/>
    </location>
</feature>
<evidence type="ECO:0000313" key="6">
    <source>
        <dbReference type="RefSeq" id="XP_038983114.1"/>
    </source>
</evidence>
<reference evidence="5" key="1">
    <citation type="journal article" date="2019" name="Nat. Commun.">
        <title>Genome-wide association mapping of date palm fruit traits.</title>
        <authorList>
            <person name="Hazzouri K.M."/>
            <person name="Gros-Balthazard M."/>
            <person name="Flowers J.M."/>
            <person name="Copetti D."/>
            <person name="Lemansour A."/>
            <person name="Lebrun M."/>
            <person name="Masmoudi K."/>
            <person name="Ferrand S."/>
            <person name="Dhar M.I."/>
            <person name="Fresquez Z.A."/>
            <person name="Rosas U."/>
            <person name="Zhang J."/>
            <person name="Talag J."/>
            <person name="Lee S."/>
            <person name="Kudrna D."/>
            <person name="Powell R.F."/>
            <person name="Leitch I.J."/>
            <person name="Krueger R.R."/>
            <person name="Wing R.A."/>
            <person name="Amiri K.M.A."/>
            <person name="Purugganan M.D."/>
        </authorList>
    </citation>
    <scope>NUCLEOTIDE SEQUENCE [LARGE SCALE GENOMIC DNA]</scope>
    <source>
        <strain evidence="5">cv. Khalas</strain>
    </source>
</reference>
<gene>
    <name evidence="6" type="primary">LOC103702361</name>
</gene>
<accession>A0A8B9AIL0</accession>
<feature type="domain" description="Spt20-like SEP" evidence="3">
    <location>
        <begin position="70"/>
        <end position="219"/>
    </location>
</feature>
<dbReference type="PANTHER" id="PTHR13526">
    <property type="entry name" value="TRANSCRIPTION FACTOR SPT20 HOMOLOG"/>
    <property type="match status" value="1"/>
</dbReference>
<feature type="compositionally biased region" description="Low complexity" evidence="2">
    <location>
        <begin position="1191"/>
        <end position="1206"/>
    </location>
</feature>
<feature type="compositionally biased region" description="Polar residues" evidence="2">
    <location>
        <begin position="1213"/>
        <end position="1222"/>
    </location>
</feature>
<organism evidence="5 6">
    <name type="scientific">Phoenix dactylifera</name>
    <name type="common">Date palm</name>
    <dbReference type="NCBI Taxonomy" id="42345"/>
    <lineage>
        <taxon>Eukaryota</taxon>
        <taxon>Viridiplantae</taxon>
        <taxon>Streptophyta</taxon>
        <taxon>Embryophyta</taxon>
        <taxon>Tracheophyta</taxon>
        <taxon>Spermatophyta</taxon>
        <taxon>Magnoliopsida</taxon>
        <taxon>Liliopsida</taxon>
        <taxon>Arecaceae</taxon>
        <taxon>Coryphoideae</taxon>
        <taxon>Phoeniceae</taxon>
        <taxon>Phoenix</taxon>
    </lineage>
</organism>
<feature type="region of interest" description="Disordered" evidence="2">
    <location>
        <begin position="597"/>
        <end position="637"/>
    </location>
</feature>
<dbReference type="GO" id="GO:0003712">
    <property type="term" value="F:transcription coregulator activity"/>
    <property type="evidence" value="ECO:0007669"/>
    <property type="project" value="InterPro"/>
</dbReference>
<evidence type="ECO:0000259" key="3">
    <source>
        <dbReference type="Pfam" id="PF12090"/>
    </source>
</evidence>
<feature type="compositionally biased region" description="Low complexity" evidence="2">
    <location>
        <begin position="569"/>
        <end position="581"/>
    </location>
</feature>
<evidence type="ECO:0000259" key="4">
    <source>
        <dbReference type="Pfam" id="PF20474"/>
    </source>
</evidence>
<dbReference type="InterPro" id="IPR021950">
    <property type="entry name" value="Spt20"/>
</dbReference>
<dbReference type="PANTHER" id="PTHR13526:SF8">
    <property type="entry name" value="TRANSCRIPTION FACTOR SPT20 HOMOLOG"/>
    <property type="match status" value="1"/>
</dbReference>
<feature type="compositionally biased region" description="Polar residues" evidence="2">
    <location>
        <begin position="605"/>
        <end position="630"/>
    </location>
</feature>
<feature type="compositionally biased region" description="Basic and acidic residues" evidence="2">
    <location>
        <begin position="541"/>
        <end position="550"/>
    </location>
</feature>
<feature type="region of interest" description="Disordered" evidence="2">
    <location>
        <begin position="1236"/>
        <end position="1255"/>
    </location>
</feature>
<dbReference type="InterPro" id="IPR046467">
    <property type="entry name" value="PHL_dom"/>
</dbReference>
<feature type="region of interest" description="Disordered" evidence="2">
    <location>
        <begin position="1266"/>
        <end position="1311"/>
    </location>
</feature>
<feature type="coiled-coil region" evidence="1">
    <location>
        <begin position="473"/>
        <end position="500"/>
    </location>
</feature>
<feature type="compositionally biased region" description="Low complexity" evidence="2">
    <location>
        <begin position="1236"/>
        <end position="1251"/>
    </location>
</feature>
<reference evidence="6" key="2">
    <citation type="submission" date="2025-08" db="UniProtKB">
        <authorList>
            <consortium name="RefSeq"/>
        </authorList>
    </citation>
    <scope>IDENTIFICATION</scope>
    <source>
        <tissue evidence="6">Young leaves</tissue>
    </source>
</reference>
<protein>
    <submittedName>
        <fullName evidence="6">Protein PHYTOCHROME-DEPENDENT LATE-FLOWERING-like isoform X2</fullName>
    </submittedName>
</protein>
<dbReference type="InterPro" id="IPR046468">
    <property type="entry name" value="Spt20-like_SEP"/>
</dbReference>
<evidence type="ECO:0000313" key="5">
    <source>
        <dbReference type="Proteomes" id="UP000228380"/>
    </source>
</evidence>
<keyword evidence="5" id="KW-1185">Reference proteome</keyword>
<keyword evidence="1" id="KW-0175">Coiled coil</keyword>
<feature type="region of interest" description="Disordered" evidence="2">
    <location>
        <begin position="541"/>
        <end position="583"/>
    </location>
</feature>
<dbReference type="Pfam" id="PF12090">
    <property type="entry name" value="Spt20_SEP"/>
    <property type="match status" value="1"/>
</dbReference>
<sequence>MGVSFKVSKIGIRYRPKPSTVPEEPGLSSESSRDLIGAGSKREVDIAEAVNDANGASVSSACSGGLVLPEHEVSFTLNLYQKGYIIGKPNETETFQPLLQDFKSLHPYDRASETLFSAIESGWLPGDLLDDIPSKYIDGTLVCEVRDYRKCISESGSAVDGFPIVNKVRLRMSLENIIKDISLISDDSWTYSDLMEVESRIVKALQPQLCLDPTPRLDRLCKSPTSSKLNLGIERRKRLRQTPEVTVTSNNQTHGKKVCIDRLQENANCRSGDQGTLLGNATMQQIHENMAKQNVPSGVTSLRSNNFAQETVRPSLSLPSQSKFQPAGNYPAVVHDRGSGPPMSFAGVNTTMPSSQNLMGSYTDNINSNAPHSMKRENQDAQSTSLLDMKRRKQTPIGLDGIQQQQPGAQLVAPNGPDMPWKNQPLHPRLDVVNGMQYSSTVGGQRYASPMINNIPNQEAGSSFYFNQQAMRYGAKEEQIDTEKRDRQELERSKDALQTLISQNSTGDQHQSRSQNLLQQESMRNHLPALTQWHNARQLAEKDMKKDDMHQKRKSVPSPRVSSAPMVQSPMSSRSGEISSGSVGGQFSAVATTSALGSQKDKVAANSNPAVGAPSMTSSPGGSVHWQHQASVAGKCKTNSVPKTQAMSGVGSPASVSNMNVPLNANSPSIGTAPMCDQIILERFAKIEIITQRYHLNLKKNKVDDCPARKPVTHANQKVATCLSDSLNVENFRDPIRPMSRSVLGGTINTCKTRTICFVRAEHMYQAVPPRAHYRMTLTEKPYDGTVAMHYGDIDESDFPNTQEFVTLPTTHYADLLAAQFCAQMERDGYQIAEDHIQPIPMRMVAPSSSMTTIPGMASDNAAAEVKHPEVAPGPPSHVAAQANANVMGPLNAAQNLPNSAQMLASANNSQALQGYLPGAAMPARTQQLDQTLLQQQQQQQQQLQQNVQSQMQQQQLPLPHIQRSSSLLSTNALSQLMGQNSNLQIGNNPMVNSKQTALQLQMLQQQAQQQQQQQSQLPRKVMMGLGPAMNMGNMGNNMMSLSGLSNVMGMGGVRGISSPMGPMSGLGNVSPNQLNLGSASNFGAGHRTGSISHAQAAAMASKLRMVQQNRTGMYGPQSGIAGMAGNNNQMLSSSAGLSMLGHALNRANVSPLHRNVMSPMGPPKIPGTNFYLNPQQQLQLQHQQQQQQLQQQQLQQQHPQQLQQQQHHHQQISSPLQQAQVGSPPVVGSPQAMIMQQQQISPQQMGQQPAMSPQQLSSGALQQINNCGNAGAGPASPQLSSQTHGSVGSITSSPMEQLQGANKGGSVTNV</sequence>
<proteinExistence type="predicted"/>
<feature type="domain" description="PHL" evidence="4">
    <location>
        <begin position="693"/>
        <end position="841"/>
    </location>
</feature>
<dbReference type="RefSeq" id="XP_038983114.1">
    <property type="nucleotide sequence ID" value="XM_039127186.1"/>
</dbReference>
<evidence type="ECO:0000256" key="2">
    <source>
        <dbReference type="SAM" id="MobiDB-lite"/>
    </source>
</evidence>
<feature type="region of interest" description="Disordered" evidence="2">
    <location>
        <begin position="1191"/>
        <end position="1229"/>
    </location>
</feature>
<dbReference type="Pfam" id="PF20474">
    <property type="entry name" value="PHL"/>
    <property type="match status" value="1"/>
</dbReference>
<dbReference type="Proteomes" id="UP000228380">
    <property type="component" value="Chromosome 6"/>
</dbReference>
<evidence type="ECO:0000256" key="1">
    <source>
        <dbReference type="SAM" id="Coils"/>
    </source>
</evidence>
<feature type="compositionally biased region" description="Polar residues" evidence="2">
    <location>
        <begin position="1278"/>
        <end position="1311"/>
    </location>
</feature>
<dbReference type="GO" id="GO:0000124">
    <property type="term" value="C:SAGA complex"/>
    <property type="evidence" value="ECO:0007669"/>
    <property type="project" value="InterPro"/>
</dbReference>